<protein>
    <submittedName>
        <fullName evidence="10">DNA-binding response regulator</fullName>
    </submittedName>
</protein>
<evidence type="ECO:0000256" key="1">
    <source>
        <dbReference type="ARBA" id="ARBA00022553"/>
    </source>
</evidence>
<evidence type="ECO:0000259" key="8">
    <source>
        <dbReference type="PROSITE" id="PS50110"/>
    </source>
</evidence>
<dbReference type="KEGG" id="run:DR864_08015"/>
<dbReference type="InterPro" id="IPR001789">
    <property type="entry name" value="Sig_transdc_resp-reg_receiver"/>
</dbReference>
<dbReference type="SUPFAM" id="SSF46894">
    <property type="entry name" value="C-terminal effector domain of the bipartite response regulators"/>
    <property type="match status" value="1"/>
</dbReference>
<dbReference type="Gene3D" id="3.40.50.2300">
    <property type="match status" value="1"/>
</dbReference>
<evidence type="ECO:0000256" key="3">
    <source>
        <dbReference type="ARBA" id="ARBA00023015"/>
    </source>
</evidence>
<evidence type="ECO:0000256" key="5">
    <source>
        <dbReference type="ARBA" id="ARBA00023163"/>
    </source>
</evidence>
<keyword evidence="4 7" id="KW-0238">DNA-binding</keyword>
<dbReference type="PANTHER" id="PTHR48111:SF22">
    <property type="entry name" value="REGULATOR OF RPOS"/>
    <property type="match status" value="1"/>
</dbReference>
<dbReference type="AlphaFoldDB" id="A0A344TGB4"/>
<dbReference type="FunFam" id="1.10.10.10:FF:000005">
    <property type="entry name" value="Two-component system response regulator"/>
    <property type="match status" value="1"/>
</dbReference>
<feature type="DNA-binding region" description="OmpR/PhoB-type" evidence="7">
    <location>
        <begin position="134"/>
        <end position="232"/>
    </location>
</feature>
<dbReference type="GO" id="GO:0032993">
    <property type="term" value="C:protein-DNA complex"/>
    <property type="evidence" value="ECO:0007669"/>
    <property type="project" value="TreeGrafter"/>
</dbReference>
<keyword evidence="2" id="KW-0902">Two-component regulatory system</keyword>
<keyword evidence="5" id="KW-0804">Transcription</keyword>
<dbReference type="SUPFAM" id="SSF52172">
    <property type="entry name" value="CheY-like"/>
    <property type="match status" value="1"/>
</dbReference>
<evidence type="ECO:0000256" key="2">
    <source>
        <dbReference type="ARBA" id="ARBA00023012"/>
    </source>
</evidence>
<evidence type="ECO:0000256" key="4">
    <source>
        <dbReference type="ARBA" id="ARBA00023125"/>
    </source>
</evidence>
<dbReference type="InterPro" id="IPR036388">
    <property type="entry name" value="WH-like_DNA-bd_sf"/>
</dbReference>
<evidence type="ECO:0000256" key="6">
    <source>
        <dbReference type="PROSITE-ProRule" id="PRU00169"/>
    </source>
</evidence>
<reference evidence="10 11" key="1">
    <citation type="submission" date="2018-07" db="EMBL/GenBank/DDBJ databases">
        <title>Genome sequencing of Runella.</title>
        <authorList>
            <person name="Baek M.-G."/>
            <person name="Yi H."/>
        </authorList>
    </citation>
    <scope>NUCLEOTIDE SEQUENCE [LARGE SCALE GENOMIC DNA]</scope>
    <source>
        <strain evidence="10 11">HYN0085</strain>
    </source>
</reference>
<evidence type="ECO:0000256" key="7">
    <source>
        <dbReference type="PROSITE-ProRule" id="PRU01091"/>
    </source>
</evidence>
<dbReference type="Proteomes" id="UP000251993">
    <property type="component" value="Chromosome"/>
</dbReference>
<dbReference type="CDD" id="cd17574">
    <property type="entry name" value="REC_OmpR"/>
    <property type="match status" value="1"/>
</dbReference>
<feature type="modified residue" description="4-aspartylphosphate" evidence="6">
    <location>
        <position position="58"/>
    </location>
</feature>
<dbReference type="CDD" id="cd00383">
    <property type="entry name" value="trans_reg_C"/>
    <property type="match status" value="1"/>
</dbReference>
<dbReference type="EMBL" id="CP030850">
    <property type="protein sequence ID" value="AXE17685.1"/>
    <property type="molecule type" value="Genomic_DNA"/>
</dbReference>
<keyword evidence="3" id="KW-0805">Transcription regulation</keyword>
<dbReference type="Pfam" id="PF00486">
    <property type="entry name" value="Trans_reg_C"/>
    <property type="match status" value="1"/>
</dbReference>
<accession>A0A344TGB4</accession>
<evidence type="ECO:0000313" key="10">
    <source>
        <dbReference type="EMBL" id="AXE17685.1"/>
    </source>
</evidence>
<dbReference type="InterPro" id="IPR001867">
    <property type="entry name" value="OmpR/PhoB-type_DNA-bd"/>
</dbReference>
<dbReference type="PROSITE" id="PS51755">
    <property type="entry name" value="OMPR_PHOB"/>
    <property type="match status" value="1"/>
</dbReference>
<dbReference type="InterPro" id="IPR016032">
    <property type="entry name" value="Sig_transdc_resp-reg_C-effctor"/>
</dbReference>
<evidence type="ECO:0000313" key="11">
    <source>
        <dbReference type="Proteomes" id="UP000251993"/>
    </source>
</evidence>
<organism evidence="10 11">
    <name type="scientific">Runella rosea</name>
    <dbReference type="NCBI Taxonomy" id="2259595"/>
    <lineage>
        <taxon>Bacteria</taxon>
        <taxon>Pseudomonadati</taxon>
        <taxon>Bacteroidota</taxon>
        <taxon>Cytophagia</taxon>
        <taxon>Cytophagales</taxon>
        <taxon>Spirosomataceae</taxon>
        <taxon>Runella</taxon>
    </lineage>
</organism>
<keyword evidence="1 6" id="KW-0597">Phosphoprotein</keyword>
<evidence type="ECO:0000259" key="9">
    <source>
        <dbReference type="PROSITE" id="PS51755"/>
    </source>
</evidence>
<dbReference type="Gene3D" id="1.10.10.10">
    <property type="entry name" value="Winged helix-like DNA-binding domain superfamily/Winged helix DNA-binding domain"/>
    <property type="match status" value="1"/>
</dbReference>
<dbReference type="Pfam" id="PF00072">
    <property type="entry name" value="Response_reg"/>
    <property type="match status" value="1"/>
</dbReference>
<gene>
    <name evidence="10" type="ORF">DR864_08015</name>
</gene>
<dbReference type="GO" id="GO:0006355">
    <property type="term" value="P:regulation of DNA-templated transcription"/>
    <property type="evidence" value="ECO:0007669"/>
    <property type="project" value="InterPro"/>
</dbReference>
<dbReference type="OrthoDB" id="9790442at2"/>
<feature type="domain" description="Response regulatory" evidence="8">
    <location>
        <begin position="9"/>
        <end position="123"/>
    </location>
</feature>
<keyword evidence="11" id="KW-1185">Reference proteome</keyword>
<dbReference type="InterPro" id="IPR039420">
    <property type="entry name" value="WalR-like"/>
</dbReference>
<dbReference type="FunFam" id="3.40.50.2300:FF:000001">
    <property type="entry name" value="DNA-binding response regulator PhoB"/>
    <property type="match status" value="1"/>
</dbReference>
<dbReference type="SMART" id="SM00448">
    <property type="entry name" value="REC"/>
    <property type="match status" value="1"/>
</dbReference>
<dbReference type="GO" id="GO:0005829">
    <property type="term" value="C:cytosol"/>
    <property type="evidence" value="ECO:0007669"/>
    <property type="project" value="TreeGrafter"/>
</dbReference>
<dbReference type="InterPro" id="IPR011006">
    <property type="entry name" value="CheY-like_superfamily"/>
</dbReference>
<sequence>MKTDTEPKKILIIEDDQRIAQLLTRGLTNKGFDTEVAYNGQLGLRRAQTIAFDLVILDINLPELSGYEVCKRLRDVKPTLPILMLTAMSEVDDKIEGFEAGADDYIIKPFDFRELYHRVLVGLRRNNPEVETVGKVLRIADLEVFLDSKLVKRAGKEINLTAREYEFLVFLVKNKGKVLSKNDIAAQVWDVHFDTGTNVIEVYINILRRKIDRDFEPKLIHTRPSLGYLLREHP</sequence>
<dbReference type="PANTHER" id="PTHR48111">
    <property type="entry name" value="REGULATOR OF RPOS"/>
    <property type="match status" value="1"/>
</dbReference>
<dbReference type="PROSITE" id="PS50110">
    <property type="entry name" value="RESPONSE_REGULATORY"/>
    <property type="match status" value="1"/>
</dbReference>
<dbReference type="GO" id="GO:0000976">
    <property type="term" value="F:transcription cis-regulatory region binding"/>
    <property type="evidence" value="ECO:0007669"/>
    <property type="project" value="TreeGrafter"/>
</dbReference>
<dbReference type="RefSeq" id="WP_114066470.1">
    <property type="nucleotide sequence ID" value="NZ_CP030850.1"/>
</dbReference>
<dbReference type="SMART" id="SM00862">
    <property type="entry name" value="Trans_reg_C"/>
    <property type="match status" value="1"/>
</dbReference>
<dbReference type="GO" id="GO:0000156">
    <property type="term" value="F:phosphorelay response regulator activity"/>
    <property type="evidence" value="ECO:0007669"/>
    <property type="project" value="TreeGrafter"/>
</dbReference>
<proteinExistence type="predicted"/>
<name>A0A344TGB4_9BACT</name>
<feature type="domain" description="OmpR/PhoB-type" evidence="9">
    <location>
        <begin position="134"/>
        <end position="232"/>
    </location>
</feature>